<dbReference type="AlphaFoldDB" id="A0A1I8GZ46"/>
<dbReference type="GO" id="GO:0004930">
    <property type="term" value="F:G protein-coupled receptor activity"/>
    <property type="evidence" value="ECO:0007669"/>
    <property type="project" value="UniProtKB-KW"/>
</dbReference>
<dbReference type="GO" id="GO:0005739">
    <property type="term" value="C:mitochondrion"/>
    <property type="evidence" value="ECO:0007669"/>
    <property type="project" value="TreeGrafter"/>
</dbReference>
<dbReference type="SUPFAM" id="SSF81321">
    <property type="entry name" value="Family A G protein-coupled receptor-like"/>
    <property type="match status" value="1"/>
</dbReference>
<keyword evidence="10" id="KW-0807">Transducer</keyword>
<reference evidence="14" key="1">
    <citation type="submission" date="2016-11" db="UniProtKB">
        <authorList>
            <consortium name="WormBaseParasite"/>
        </authorList>
    </citation>
    <scope>IDENTIFICATION</scope>
</reference>
<evidence type="ECO:0000256" key="9">
    <source>
        <dbReference type="ARBA" id="ARBA00023315"/>
    </source>
</evidence>
<dbReference type="SUPFAM" id="SSF52777">
    <property type="entry name" value="CoA-dependent acyltransferases"/>
    <property type="match status" value="1"/>
</dbReference>
<feature type="transmembrane region" description="Helical" evidence="11">
    <location>
        <begin position="240"/>
        <end position="261"/>
    </location>
</feature>
<dbReference type="GO" id="GO:0004095">
    <property type="term" value="F:carnitine O-palmitoyltransferase activity"/>
    <property type="evidence" value="ECO:0007669"/>
    <property type="project" value="TreeGrafter"/>
</dbReference>
<keyword evidence="13" id="KW-1185">Reference proteome</keyword>
<feature type="transmembrane region" description="Helical" evidence="11">
    <location>
        <begin position="321"/>
        <end position="342"/>
    </location>
</feature>
<keyword evidence="5" id="KW-0276">Fatty acid metabolism</keyword>
<evidence type="ECO:0000256" key="4">
    <source>
        <dbReference type="ARBA" id="ARBA00022692"/>
    </source>
</evidence>
<dbReference type="InterPro" id="IPR039551">
    <property type="entry name" value="Cho/carn_acyl_trans"/>
</dbReference>
<protein>
    <submittedName>
        <fullName evidence="14">G_PROTEIN_RECEP_F1_2 domain-containing protein</fullName>
    </submittedName>
</protein>
<dbReference type="GO" id="GO:0006631">
    <property type="term" value="P:fatty acid metabolic process"/>
    <property type="evidence" value="ECO:0007669"/>
    <property type="project" value="UniProtKB-KW"/>
</dbReference>
<feature type="transmembrane region" description="Helical" evidence="11">
    <location>
        <begin position="281"/>
        <end position="300"/>
    </location>
</feature>
<dbReference type="PANTHER" id="PTHR22589:SF31">
    <property type="entry name" value="CARNITINE O-PALMITOYLTRANSFERASE"/>
    <property type="match status" value="1"/>
</dbReference>
<evidence type="ECO:0000256" key="10">
    <source>
        <dbReference type="RuleBase" id="RU000688"/>
    </source>
</evidence>
<dbReference type="InterPro" id="IPR000542">
    <property type="entry name" value="Carn_acyl_trans"/>
</dbReference>
<dbReference type="Proteomes" id="UP000095280">
    <property type="component" value="Unplaced"/>
</dbReference>
<comment type="subcellular location">
    <subcellularLocation>
        <location evidence="1">Membrane</location>
        <topology evidence="1">Multi-pass membrane protein</topology>
    </subcellularLocation>
</comment>
<sequence length="624" mass="69191">LALQLAYFRDSGGQFCLTYEASMTRLFREGRTETVRSCTNESCKFVRAFEAGIATNAELRSLVRAAAERHQSMYRDAMTGRGVDRHLFALYVVSKYCQIYSPFLDKALKSQWKLSTSQTPHGLTGKLDLTRHPELVSCGGGFGPVSYDGYGVSYIIGGEDTIFFHISSRVSCQQTTHRKPVRMHIYPYEQYFYDNFPAYRAGKQVKCWLPPLLLLVGTVGNCLGIHVLRSRCGRTPVYRYLLMLAVTDQAVLLTGLLWKWLKEAFGFRPDTWSAVSCKMIFYTQFCCSYASVWLIVAMTTERFCVIACPLRANAASGRSRRVKLSIAAIFCLDAVFNTHWLWTLGLARKSVNVTDGLTYNYSDCDLRPELGLGYAVYWTDTVAFLLIPFTVILAMNTVMIVQVKRAKSLMSGGGGGGVGGSQQDRSASLLSAVVGPRAAEAGGAATTTAVAKIPTRLVTLMLIVISASYLLCTGPIAVLKLSIILGDLPGSADHARIARYHLADAVAEMVMYTNHVVNFYLYCASGARFRREFRRAVCGRCLRDQRRGRAVPRRPQQPAEAAPMAWLRVPQNGSHRVYRLPQCQLPQQYLQPQRRASLPGNGAVETVQLVATSNRLALMPTAGE</sequence>
<evidence type="ECO:0000256" key="11">
    <source>
        <dbReference type="SAM" id="Phobius"/>
    </source>
</evidence>
<evidence type="ECO:0000313" key="14">
    <source>
        <dbReference type="WBParaSite" id="maker-uti_cns_0003605-snap-gene-0.2-mRNA-1"/>
    </source>
</evidence>
<dbReference type="InterPro" id="IPR023213">
    <property type="entry name" value="CAT-like_dom_sf"/>
</dbReference>
<evidence type="ECO:0000256" key="8">
    <source>
        <dbReference type="ARBA" id="ARBA00023136"/>
    </source>
</evidence>
<keyword evidence="4 10" id="KW-0812">Transmembrane</keyword>
<dbReference type="GO" id="GO:0016020">
    <property type="term" value="C:membrane"/>
    <property type="evidence" value="ECO:0007669"/>
    <property type="project" value="UniProtKB-SubCell"/>
</dbReference>
<dbReference type="GO" id="GO:0009437">
    <property type="term" value="P:carnitine metabolic process"/>
    <property type="evidence" value="ECO:0007669"/>
    <property type="project" value="TreeGrafter"/>
</dbReference>
<evidence type="ECO:0000256" key="1">
    <source>
        <dbReference type="ARBA" id="ARBA00004141"/>
    </source>
</evidence>
<dbReference type="InterPro" id="IPR000276">
    <property type="entry name" value="GPCR_Rhodpsn"/>
</dbReference>
<evidence type="ECO:0000256" key="7">
    <source>
        <dbReference type="ARBA" id="ARBA00023098"/>
    </source>
</evidence>
<comment type="similarity">
    <text evidence="2">Belongs to the carnitine/choline acetyltransferase family.</text>
</comment>
<keyword evidence="9" id="KW-0012">Acyltransferase</keyword>
<evidence type="ECO:0000259" key="12">
    <source>
        <dbReference type="PROSITE" id="PS50262"/>
    </source>
</evidence>
<feature type="transmembrane region" description="Helical" evidence="11">
    <location>
        <begin position="382"/>
        <end position="401"/>
    </location>
</feature>
<dbReference type="Pfam" id="PF00755">
    <property type="entry name" value="Carn_acyltransf"/>
    <property type="match status" value="1"/>
</dbReference>
<feature type="domain" description="G-protein coupled receptors family 1 profile" evidence="12">
    <location>
        <begin position="220"/>
        <end position="522"/>
    </location>
</feature>
<evidence type="ECO:0000256" key="2">
    <source>
        <dbReference type="ARBA" id="ARBA00005232"/>
    </source>
</evidence>
<keyword evidence="7" id="KW-0443">Lipid metabolism</keyword>
<dbReference type="Gene3D" id="1.20.1070.10">
    <property type="entry name" value="Rhodopsin 7-helix transmembrane proteins"/>
    <property type="match status" value="1"/>
</dbReference>
<feature type="transmembrane region" description="Helical" evidence="11">
    <location>
        <begin position="208"/>
        <end position="228"/>
    </location>
</feature>
<keyword evidence="6 11" id="KW-1133">Transmembrane helix</keyword>
<dbReference type="Gene3D" id="3.30.559.10">
    <property type="entry name" value="Chloramphenicol acetyltransferase-like domain"/>
    <property type="match status" value="1"/>
</dbReference>
<dbReference type="Pfam" id="PF00001">
    <property type="entry name" value="7tm_1"/>
    <property type="match status" value="1"/>
</dbReference>
<keyword evidence="3" id="KW-0808">Transferase</keyword>
<dbReference type="WBParaSite" id="maker-uti_cns_0003605-snap-gene-0.2-mRNA-1">
    <property type="protein sequence ID" value="maker-uti_cns_0003605-snap-gene-0.2-mRNA-1"/>
    <property type="gene ID" value="maker-uti_cns_0003605-snap-gene-0.2"/>
</dbReference>
<keyword evidence="8 11" id="KW-0472">Membrane</keyword>
<evidence type="ECO:0000313" key="13">
    <source>
        <dbReference type="Proteomes" id="UP000095280"/>
    </source>
</evidence>
<keyword evidence="10" id="KW-0297">G-protein coupled receptor</keyword>
<evidence type="ECO:0000256" key="3">
    <source>
        <dbReference type="ARBA" id="ARBA00022679"/>
    </source>
</evidence>
<evidence type="ECO:0000256" key="5">
    <source>
        <dbReference type="ARBA" id="ARBA00022832"/>
    </source>
</evidence>
<dbReference type="CDD" id="cd14978">
    <property type="entry name" value="7tmA_FMRFamide_R-like"/>
    <property type="match status" value="1"/>
</dbReference>
<feature type="transmembrane region" description="Helical" evidence="11">
    <location>
        <begin position="460"/>
        <end position="485"/>
    </location>
</feature>
<dbReference type="PANTHER" id="PTHR22589">
    <property type="entry name" value="CARNITINE O-ACYLTRANSFERASE"/>
    <property type="match status" value="1"/>
</dbReference>
<dbReference type="FunFam" id="3.30.559.10:FF:000002">
    <property type="entry name" value="carnitine O-palmitoyltransferase 1, liver isoform"/>
    <property type="match status" value="1"/>
</dbReference>
<dbReference type="PROSITE" id="PS00237">
    <property type="entry name" value="G_PROTEIN_RECEP_F1_1"/>
    <property type="match status" value="1"/>
</dbReference>
<proteinExistence type="inferred from homology"/>
<keyword evidence="10" id="KW-0675">Receptor</keyword>
<dbReference type="PROSITE" id="PS50262">
    <property type="entry name" value="G_PROTEIN_RECEP_F1_2"/>
    <property type="match status" value="1"/>
</dbReference>
<organism evidence="13 14">
    <name type="scientific">Macrostomum lignano</name>
    <dbReference type="NCBI Taxonomy" id="282301"/>
    <lineage>
        <taxon>Eukaryota</taxon>
        <taxon>Metazoa</taxon>
        <taxon>Spiralia</taxon>
        <taxon>Lophotrochozoa</taxon>
        <taxon>Platyhelminthes</taxon>
        <taxon>Rhabditophora</taxon>
        <taxon>Macrostomorpha</taxon>
        <taxon>Macrostomida</taxon>
        <taxon>Macrostomidae</taxon>
        <taxon>Macrostomum</taxon>
    </lineage>
</organism>
<accession>A0A1I8GZ46</accession>
<comment type="similarity">
    <text evidence="10">Belongs to the G-protein coupled receptor 1 family.</text>
</comment>
<evidence type="ECO:0000256" key="6">
    <source>
        <dbReference type="ARBA" id="ARBA00022989"/>
    </source>
</evidence>
<dbReference type="InterPro" id="IPR017452">
    <property type="entry name" value="GPCR_Rhodpsn_7TM"/>
</dbReference>
<dbReference type="PRINTS" id="PR00237">
    <property type="entry name" value="GPCRRHODOPSN"/>
</dbReference>
<name>A0A1I8GZ46_9PLAT</name>